<accession>A0A2P2MZT9</accession>
<reference evidence="2" key="1">
    <citation type="submission" date="2018-02" db="EMBL/GenBank/DDBJ databases">
        <title>Rhizophora mucronata_Transcriptome.</title>
        <authorList>
            <person name="Meera S.P."/>
            <person name="Sreeshan A."/>
            <person name="Augustine A."/>
        </authorList>
    </citation>
    <scope>NUCLEOTIDE SEQUENCE</scope>
    <source>
        <tissue evidence="2">Leaf</tissue>
    </source>
</reference>
<proteinExistence type="predicted"/>
<protein>
    <submittedName>
        <fullName evidence="2">Uncharacterized protein MANES_02G125700</fullName>
    </submittedName>
</protein>
<evidence type="ECO:0000256" key="1">
    <source>
        <dbReference type="SAM" id="MobiDB-lite"/>
    </source>
</evidence>
<dbReference type="PANTHER" id="PTHR33356">
    <property type="entry name" value="TIP41-LIKE PROTEIN"/>
    <property type="match status" value="1"/>
</dbReference>
<name>A0A2P2MZT9_RHIMU</name>
<dbReference type="PANTHER" id="PTHR33356:SF16">
    <property type="entry name" value="G PATCH DOMAIN PROTEIN"/>
    <property type="match status" value="1"/>
</dbReference>
<evidence type="ECO:0000313" key="2">
    <source>
        <dbReference type="EMBL" id="MBX35708.1"/>
    </source>
</evidence>
<feature type="compositionally biased region" description="Low complexity" evidence="1">
    <location>
        <begin position="38"/>
        <end position="55"/>
    </location>
</feature>
<organism evidence="2">
    <name type="scientific">Rhizophora mucronata</name>
    <name type="common">Asiatic mangrove</name>
    <dbReference type="NCBI Taxonomy" id="61149"/>
    <lineage>
        <taxon>Eukaryota</taxon>
        <taxon>Viridiplantae</taxon>
        <taxon>Streptophyta</taxon>
        <taxon>Embryophyta</taxon>
        <taxon>Tracheophyta</taxon>
        <taxon>Spermatophyta</taxon>
        <taxon>Magnoliopsida</taxon>
        <taxon>eudicotyledons</taxon>
        <taxon>Gunneridae</taxon>
        <taxon>Pentapetalae</taxon>
        <taxon>rosids</taxon>
        <taxon>fabids</taxon>
        <taxon>Malpighiales</taxon>
        <taxon>Rhizophoraceae</taxon>
        <taxon>Rhizophora</taxon>
    </lineage>
</organism>
<dbReference type="AlphaFoldDB" id="A0A2P2MZT9"/>
<feature type="region of interest" description="Disordered" evidence="1">
    <location>
        <begin position="1"/>
        <end position="64"/>
    </location>
</feature>
<dbReference type="EMBL" id="GGEC01055224">
    <property type="protein sequence ID" value="MBX35708.1"/>
    <property type="molecule type" value="Transcribed_RNA"/>
</dbReference>
<feature type="compositionally biased region" description="Polar residues" evidence="1">
    <location>
        <begin position="1"/>
        <end position="37"/>
    </location>
</feature>
<sequence>MMDVDLQNQDSSFLPSQFVTSPVENKPLNQSWPSRFPSSDFGSLLSSSAESDFGSTESESDQDDEYTAELTRQMAHYMLQDDDTEHEKQELAMVENFEELNISEGMHKQVNGEKVTISGTSLEPTMAAAVPLTATNYNTSSIDFHAKPALIDDQIRAIQEQINKQRQEYVLRGKEASGYQQPEAKQQFRKSQSKGIACAGFNNKQKASFANLHWQQRNGSGMRAIFLNKSGSNSGSTGTGVFLPRGIGNTPESRRKPGCSTVLIPAKVVQALKLHFDKVGVPARVDGAGFLHQHEALRDDVKIGLQLKQTRQSRAAPAIEREISLPKEWTY</sequence>